<dbReference type="EMBL" id="JAQAGZ010000007">
    <property type="protein sequence ID" value="MCZ8513236.1"/>
    <property type="molecule type" value="Genomic_DNA"/>
</dbReference>
<evidence type="ECO:0000313" key="1">
    <source>
        <dbReference type="EMBL" id="MCZ8513236.1"/>
    </source>
</evidence>
<name>A0ABT4Q8N5_9BACL</name>
<dbReference type="RefSeq" id="WP_269881725.1">
    <property type="nucleotide sequence ID" value="NZ_JAQAGZ010000007.1"/>
</dbReference>
<protein>
    <submittedName>
        <fullName evidence="1">Uncharacterized protein</fullName>
    </submittedName>
</protein>
<keyword evidence="2" id="KW-1185">Reference proteome</keyword>
<dbReference type="Proteomes" id="UP001527882">
    <property type="component" value="Unassembled WGS sequence"/>
</dbReference>
<gene>
    <name evidence="1" type="ORF">O9H85_12540</name>
</gene>
<organism evidence="1 2">
    <name type="scientific">Paenibacillus gyeongsangnamensis</name>
    <dbReference type="NCBI Taxonomy" id="3388067"/>
    <lineage>
        <taxon>Bacteria</taxon>
        <taxon>Bacillati</taxon>
        <taxon>Bacillota</taxon>
        <taxon>Bacilli</taxon>
        <taxon>Bacillales</taxon>
        <taxon>Paenibacillaceae</taxon>
        <taxon>Paenibacillus</taxon>
    </lineage>
</organism>
<accession>A0ABT4Q8N5</accession>
<evidence type="ECO:0000313" key="2">
    <source>
        <dbReference type="Proteomes" id="UP001527882"/>
    </source>
</evidence>
<reference evidence="1 2" key="1">
    <citation type="submission" date="2022-12" db="EMBL/GenBank/DDBJ databases">
        <title>Draft genome sequence of Paenibacillus sp. dW9.</title>
        <authorList>
            <person name="Choi E.-W."/>
            <person name="Kim D.-U."/>
        </authorList>
    </citation>
    <scope>NUCLEOTIDE SEQUENCE [LARGE SCALE GENOMIC DNA]</scope>
    <source>
        <strain evidence="2">dW9</strain>
    </source>
</reference>
<sequence length="56" mass="6725">MGQVSLDIQQLIDHLHLPEKRILEMFSFRLNDNVLTEEESIRFIHFLRNELSNSTR</sequence>
<proteinExistence type="predicted"/>
<comment type="caution">
    <text evidence="1">The sequence shown here is derived from an EMBL/GenBank/DDBJ whole genome shotgun (WGS) entry which is preliminary data.</text>
</comment>